<dbReference type="InterPro" id="IPR049537">
    <property type="entry name" value="RelB-like"/>
</dbReference>
<sequence>MKLKERYITDEQGNRIGVLLDIEEYQKLLEESEELDAIRAYDLAVSGEDDEIPFEAAITEIENSQQ</sequence>
<organism evidence="1 2">
    <name type="scientific">Microcystis viridis NIES-102</name>
    <dbReference type="NCBI Taxonomy" id="213615"/>
    <lineage>
        <taxon>Bacteria</taxon>
        <taxon>Bacillati</taxon>
        <taxon>Cyanobacteriota</taxon>
        <taxon>Cyanophyceae</taxon>
        <taxon>Oscillatoriophycideae</taxon>
        <taxon>Chroococcales</taxon>
        <taxon>Microcystaceae</taxon>
        <taxon>Microcystis</taxon>
    </lineage>
</organism>
<dbReference type="EMBL" id="AP019314">
    <property type="protein sequence ID" value="BBH40427.1"/>
    <property type="molecule type" value="Genomic_DNA"/>
</dbReference>
<name>A0A3G9JWT8_MICVR</name>
<protein>
    <recommendedName>
        <fullName evidence="3">Prevent-host-death protein</fullName>
    </recommendedName>
</protein>
<accession>A0A3G9JWT8</accession>
<evidence type="ECO:0008006" key="3">
    <source>
        <dbReference type="Google" id="ProtNLM"/>
    </source>
</evidence>
<reference evidence="1 2" key="1">
    <citation type="submission" date="2018-11" db="EMBL/GenBank/DDBJ databases">
        <title>Complete genome sequence of Microcystis aeruginosa NIES-102.</title>
        <authorList>
            <person name="Yamaguchi H."/>
            <person name="Suzuki S."/>
            <person name="Kawachi M."/>
        </authorList>
    </citation>
    <scope>NUCLEOTIDE SEQUENCE [LARGE SCALE GENOMIC DNA]</scope>
    <source>
        <strain evidence="1 2">NIES-102</strain>
    </source>
</reference>
<dbReference type="KEGG" id="mvz:myaer102_29850"/>
<dbReference type="Proteomes" id="UP000278152">
    <property type="component" value="Chromosome"/>
</dbReference>
<dbReference type="RefSeq" id="WP_012267985.1">
    <property type="nucleotide sequence ID" value="NZ_AP019314.1"/>
</dbReference>
<proteinExistence type="predicted"/>
<gene>
    <name evidence="1" type="ORF">myaer102_29850</name>
</gene>
<dbReference type="AlphaFoldDB" id="A0A3G9JWT8"/>
<evidence type="ECO:0000313" key="2">
    <source>
        <dbReference type="Proteomes" id="UP000278152"/>
    </source>
</evidence>
<dbReference type="Pfam" id="PF18506">
    <property type="entry name" value="RelB-like"/>
    <property type="match status" value="1"/>
</dbReference>
<evidence type="ECO:0000313" key="1">
    <source>
        <dbReference type="EMBL" id="BBH40427.1"/>
    </source>
</evidence>